<name>A0A1X0NJ15_9TRYP</name>
<reference evidence="2 3" key="1">
    <citation type="submission" date="2017-03" db="EMBL/GenBank/DDBJ databases">
        <title>An alternative strategy for trypanosome survival in the mammalian bloodstream revealed through genome and transcriptome analysis of the ubiquitous bovine parasite Trypanosoma (Megatrypanum) theileri.</title>
        <authorList>
            <person name="Kelly S."/>
            <person name="Ivens A."/>
            <person name="Mott A."/>
            <person name="O'Neill E."/>
            <person name="Emms D."/>
            <person name="Macleod O."/>
            <person name="Voorheis P."/>
            <person name="Matthews J."/>
            <person name="Matthews K."/>
            <person name="Carrington M."/>
        </authorList>
    </citation>
    <scope>NUCLEOTIDE SEQUENCE [LARGE SCALE GENOMIC DNA]</scope>
    <source>
        <strain evidence="2">Edinburgh</strain>
    </source>
</reference>
<accession>A0A1X0NJ15</accession>
<feature type="coiled-coil region" evidence="1">
    <location>
        <begin position="512"/>
        <end position="553"/>
    </location>
</feature>
<dbReference type="OrthoDB" id="249237at2759"/>
<protein>
    <submittedName>
        <fullName evidence="2">Uncharacterized protein</fullName>
    </submittedName>
</protein>
<keyword evidence="3" id="KW-1185">Reference proteome</keyword>
<feature type="coiled-coil region" evidence="1">
    <location>
        <begin position="71"/>
        <end position="203"/>
    </location>
</feature>
<dbReference type="AlphaFoldDB" id="A0A1X0NJ15"/>
<feature type="coiled-coil region" evidence="1">
    <location>
        <begin position="384"/>
        <end position="425"/>
    </location>
</feature>
<dbReference type="GeneID" id="39989874"/>
<comment type="caution">
    <text evidence="2">The sequence shown here is derived from an EMBL/GenBank/DDBJ whole genome shotgun (WGS) entry which is preliminary data.</text>
</comment>
<dbReference type="Proteomes" id="UP000192257">
    <property type="component" value="Unassembled WGS sequence"/>
</dbReference>
<proteinExistence type="predicted"/>
<dbReference type="RefSeq" id="XP_028878693.1">
    <property type="nucleotide sequence ID" value="XM_029030094.1"/>
</dbReference>
<evidence type="ECO:0000313" key="2">
    <source>
        <dbReference type="EMBL" id="ORC84627.1"/>
    </source>
</evidence>
<organism evidence="2 3">
    <name type="scientific">Trypanosoma theileri</name>
    <dbReference type="NCBI Taxonomy" id="67003"/>
    <lineage>
        <taxon>Eukaryota</taxon>
        <taxon>Discoba</taxon>
        <taxon>Euglenozoa</taxon>
        <taxon>Kinetoplastea</taxon>
        <taxon>Metakinetoplastina</taxon>
        <taxon>Trypanosomatida</taxon>
        <taxon>Trypanosomatidae</taxon>
        <taxon>Trypanosoma</taxon>
    </lineage>
</organism>
<gene>
    <name evidence="2" type="ORF">TM35_000431950</name>
</gene>
<evidence type="ECO:0000256" key="1">
    <source>
        <dbReference type="SAM" id="Coils"/>
    </source>
</evidence>
<dbReference type="EMBL" id="NBCO01000043">
    <property type="protein sequence ID" value="ORC84627.1"/>
    <property type="molecule type" value="Genomic_DNA"/>
</dbReference>
<evidence type="ECO:0000313" key="3">
    <source>
        <dbReference type="Proteomes" id="UP000192257"/>
    </source>
</evidence>
<keyword evidence="1" id="KW-0175">Coiled coil</keyword>
<dbReference type="VEuPathDB" id="TriTrypDB:TM35_000431950"/>
<sequence>MSSTAVGGKIEFTPHREIAHVRQDLSVTKEILAIVKDENERLRSLAEERTLEITRLGEELEESRRVFLDQKRLLESENARLKTNLASIEEELAESLAERKRLSDLIHGVKGQVDGRLTKLIEELQQKDESIHRLEYQNREYERDIERLNRVVKSEDALASELEAIQGKYSAASSEVLILQEQVDRYQHELSSLREKTQQLSDSGIGDGSQVSRLREVLSLFPLYRQWLSDVDVSLRGIEDQLEISLNNSIDSLALVTNPGVPYKPPSLERQRLAIMKKFERDQKKNELVMYPEVCDSYEESLAFSVHAIRNTWDSSRHSLEKVGLLSKQLLETMEEVLRVSGDLHAKTLSPQQPVELEISKKSSVECDQFALVESVKQDFQFQLRSREEELRRKDTEIANLKSLVSVLEGQKEVLNSELLKAKEDSLNTSIGSAAKISELECRLRETIRSSEEVSARTLTAVQLEHEKEQRDISETNLKLKNALEIETTKVDGMKKVLLESKRRRNILVEENATIRKQLQSSEELVNSLKVELLSAKRTIELLQAELHFAESRERRSSPTSSRTFHMFKKVIQRDPTNTKTMFLSKPL</sequence>